<dbReference type="AlphaFoldDB" id="A0AAD1X1I0"/>
<sequence length="292" mass="34921">MFSPQNVKIVCENWAIDVMLPTMSQIIAERFILRKQNLKRAQVVGRRICWVLKACGMFMLRHKKAKDHIARKTLLRYLIVYMKPKLKRRRKQRAQILCDFLRRTTQYPNDPNRAFLRFARLSEKIKKNLKTHLRHSRLKYCIMNYQWSDFEKQELKNHKYKDLVTGAVKRALNVPEGGVPLKIRLIYMRGYCKYQRKKYFKDLEKWEEECKVVAKAHRQDLCEKNAVRILSGNQLIKEDPVLPPKPFIHVFIPKHKLRDMVRESLYKSKSWKLIVLGTLKFADLPILKSILD</sequence>
<gene>
    <name evidence="1" type="ORF">ECRASSUSDP1_LOCUS915</name>
</gene>
<accession>A0AAD1X1I0</accession>
<evidence type="ECO:0000313" key="1">
    <source>
        <dbReference type="EMBL" id="CAI2359623.1"/>
    </source>
</evidence>
<organism evidence="1 2">
    <name type="scientific">Euplotes crassus</name>
    <dbReference type="NCBI Taxonomy" id="5936"/>
    <lineage>
        <taxon>Eukaryota</taxon>
        <taxon>Sar</taxon>
        <taxon>Alveolata</taxon>
        <taxon>Ciliophora</taxon>
        <taxon>Intramacronucleata</taxon>
        <taxon>Spirotrichea</taxon>
        <taxon>Hypotrichia</taxon>
        <taxon>Euplotida</taxon>
        <taxon>Euplotidae</taxon>
        <taxon>Moneuplotes</taxon>
    </lineage>
</organism>
<proteinExistence type="predicted"/>
<evidence type="ECO:0000313" key="2">
    <source>
        <dbReference type="Proteomes" id="UP001295684"/>
    </source>
</evidence>
<name>A0AAD1X1I0_EUPCR</name>
<dbReference type="EMBL" id="CAMPGE010000860">
    <property type="protein sequence ID" value="CAI2359623.1"/>
    <property type="molecule type" value="Genomic_DNA"/>
</dbReference>
<dbReference type="Proteomes" id="UP001295684">
    <property type="component" value="Unassembled WGS sequence"/>
</dbReference>
<protein>
    <submittedName>
        <fullName evidence="1">Uncharacterized protein</fullName>
    </submittedName>
</protein>
<comment type="caution">
    <text evidence="1">The sequence shown here is derived from an EMBL/GenBank/DDBJ whole genome shotgun (WGS) entry which is preliminary data.</text>
</comment>
<reference evidence="1" key="1">
    <citation type="submission" date="2023-07" db="EMBL/GenBank/DDBJ databases">
        <authorList>
            <consortium name="AG Swart"/>
            <person name="Singh M."/>
            <person name="Singh A."/>
            <person name="Seah K."/>
            <person name="Emmerich C."/>
        </authorList>
    </citation>
    <scope>NUCLEOTIDE SEQUENCE</scope>
    <source>
        <strain evidence="1">DP1</strain>
    </source>
</reference>
<keyword evidence="2" id="KW-1185">Reference proteome</keyword>